<dbReference type="InterPro" id="IPR036291">
    <property type="entry name" value="NAD(P)-bd_dom_sf"/>
</dbReference>
<evidence type="ECO:0000256" key="1">
    <source>
        <dbReference type="ARBA" id="ARBA00005005"/>
    </source>
</evidence>
<dbReference type="Pfam" id="PF00378">
    <property type="entry name" value="ECH_1"/>
    <property type="match status" value="1"/>
</dbReference>
<dbReference type="InterPro" id="IPR008927">
    <property type="entry name" value="6-PGluconate_DH-like_C_sf"/>
</dbReference>
<dbReference type="AlphaFoldDB" id="A0A7C1FFI3"/>
<evidence type="ECO:0000256" key="2">
    <source>
        <dbReference type="ARBA" id="ARBA00009463"/>
    </source>
</evidence>
<dbReference type="UniPathway" id="UPA00659"/>
<dbReference type="PANTHER" id="PTHR48075">
    <property type="entry name" value="3-HYDROXYACYL-COA DEHYDROGENASE FAMILY PROTEIN"/>
    <property type="match status" value="1"/>
</dbReference>
<dbReference type="InterPro" id="IPR029045">
    <property type="entry name" value="ClpP/crotonase-like_dom_sf"/>
</dbReference>
<dbReference type="Pfam" id="PF00725">
    <property type="entry name" value="3HCDH"/>
    <property type="match status" value="1"/>
</dbReference>
<dbReference type="GO" id="GO:0070403">
    <property type="term" value="F:NAD+ binding"/>
    <property type="evidence" value="ECO:0007669"/>
    <property type="project" value="InterPro"/>
</dbReference>
<proteinExistence type="inferred from homology"/>
<protein>
    <submittedName>
        <fullName evidence="11">3-hydroxyacyl-CoA dehydrogenase/enoyl-CoA hydratase family protein</fullName>
    </submittedName>
</protein>
<dbReference type="PANTHER" id="PTHR48075:SF7">
    <property type="entry name" value="3-HYDROXYACYL-COA DEHYDROGENASE-RELATED"/>
    <property type="match status" value="1"/>
</dbReference>
<keyword evidence="6" id="KW-0520">NAD</keyword>
<evidence type="ECO:0000256" key="3">
    <source>
        <dbReference type="ARBA" id="ARBA00022832"/>
    </source>
</evidence>
<dbReference type="Gene3D" id="3.90.226.10">
    <property type="entry name" value="2-enoyl-CoA Hydratase, Chain A, domain 1"/>
    <property type="match status" value="1"/>
</dbReference>
<keyword evidence="4" id="KW-0442">Lipid degradation</keyword>
<evidence type="ECO:0000256" key="8">
    <source>
        <dbReference type="ARBA" id="ARBA00049556"/>
    </source>
</evidence>
<dbReference type="Pfam" id="PF02737">
    <property type="entry name" value="3HCDH_N"/>
    <property type="match status" value="1"/>
</dbReference>
<evidence type="ECO:0000259" key="9">
    <source>
        <dbReference type="Pfam" id="PF00725"/>
    </source>
</evidence>
<dbReference type="InterPro" id="IPR006108">
    <property type="entry name" value="3HC_DH_C"/>
</dbReference>
<comment type="caution">
    <text evidence="11">The sequence shown here is derived from an EMBL/GenBank/DDBJ whole genome shotgun (WGS) entry which is preliminary data.</text>
</comment>
<evidence type="ECO:0000256" key="4">
    <source>
        <dbReference type="ARBA" id="ARBA00022963"/>
    </source>
</evidence>
<evidence type="ECO:0000259" key="10">
    <source>
        <dbReference type="Pfam" id="PF02737"/>
    </source>
</evidence>
<feature type="domain" description="3-hydroxyacyl-CoA dehydrogenase NAD binding" evidence="10">
    <location>
        <begin position="7"/>
        <end position="206"/>
    </location>
</feature>
<comment type="similarity">
    <text evidence="2">Belongs to the 3-hydroxyacyl-CoA dehydrogenase family.</text>
</comment>
<feature type="domain" description="3-hydroxyacyl-CoA dehydrogenase C-terminal" evidence="9">
    <location>
        <begin position="209"/>
        <end position="311"/>
    </location>
</feature>
<keyword evidence="3" id="KW-0276">Fatty acid metabolism</keyword>
<comment type="pathway">
    <text evidence="1">Lipid metabolism; fatty acid beta-oxidation.</text>
</comment>
<dbReference type="Gene3D" id="1.10.1040.50">
    <property type="match status" value="1"/>
</dbReference>
<dbReference type="InterPro" id="IPR006176">
    <property type="entry name" value="3-OHacyl-CoA_DH_NAD-bd"/>
</dbReference>
<evidence type="ECO:0000256" key="6">
    <source>
        <dbReference type="ARBA" id="ARBA00023027"/>
    </source>
</evidence>
<keyword evidence="5" id="KW-0560">Oxidoreductase</keyword>
<keyword evidence="7" id="KW-0443">Lipid metabolism</keyword>
<gene>
    <name evidence="11" type="ORF">ENQ20_08180</name>
</gene>
<name>A0A7C1FFI3_9CHLR</name>
<dbReference type="InterPro" id="IPR001753">
    <property type="entry name" value="Enoyl-CoA_hydra/iso"/>
</dbReference>
<comment type="catalytic activity">
    <reaction evidence="8">
        <text>a (3S)-3-hydroxyacyl-CoA + NAD(+) = a 3-oxoacyl-CoA + NADH + H(+)</text>
        <dbReference type="Rhea" id="RHEA:22432"/>
        <dbReference type="ChEBI" id="CHEBI:15378"/>
        <dbReference type="ChEBI" id="CHEBI:57318"/>
        <dbReference type="ChEBI" id="CHEBI:57540"/>
        <dbReference type="ChEBI" id="CHEBI:57945"/>
        <dbReference type="ChEBI" id="CHEBI:90726"/>
        <dbReference type="EC" id="1.1.1.35"/>
    </reaction>
</comment>
<dbReference type="SUPFAM" id="SSF51735">
    <property type="entry name" value="NAD(P)-binding Rossmann-fold domains"/>
    <property type="match status" value="1"/>
</dbReference>
<dbReference type="GO" id="GO:0006635">
    <property type="term" value="P:fatty acid beta-oxidation"/>
    <property type="evidence" value="ECO:0007669"/>
    <property type="project" value="UniProtKB-UniPathway"/>
</dbReference>
<sequence>MPYGIETVTVIGAGTMGAAIAGHLANAGIRSWLLDIVPTELTAEEQAAGLTLSDRKVRNRIVQAGFDRMVKAKPANLFTPAAANLIQLGNLEDDFEAAVSASDWVIEVIIERPEPKQQLMERIEQVVRPGTIISSNTSGIPIHIIAQGRSPEFKRRFLGTHFFNPPRYLHLLEIIPTGDTDPAIVQRMKTFAENVLGKGVVICKDTPNFVANRMISFIQSDIMEFAIENGYTVEEVDALTGQLLGRPKTGTFRLNDIVGIDVMALVSENLYTMIPHDEDREVLRGPHTTAVMKLLIENKLLGAKTGQGFYKTVVDEKGNKSFWGLDLQAAAEGKLEYLPPKKPRWSSVGEARNLPLPDRLRALVEADDAAGELIWHTLSRTMAYASKRIPEIADSLVDIDNAMKWGFAWEMGPFEIWDELGVRKTIARLEGEGVSVAPWVKEMLASGKETFYTYANGKQKVYDPACKDYVDVVRSPKALSIKDIRRTRKKLAGNDMASLWDIGDDVMLLEWHTRVNALDGPMFDIMQEALERLHGSAAGLVIANDGKNFAVGANIFAIMLAVQSNMWNELEMMIKFGQDTFMGFRTAPKPVVAAPHQMALGGGCEICLAADRIVADAETYMGLVEVGIGVIPGWGGCKEMVRRHVSPHMHATNVNPTPYLRKIFETVGFAKVSTSAEEARDLGFLTPNDRVILNPDHRIAEAKQTVLAMNDAGYRPPTVKNNVYAAGRDVVAAVNVEIYGLIQGGFISEYDGVVARKLGYVLAGGDLSQGQWMDEQYFLDLEREAFLSLVGEKKTQERIQYMLEHNKPLRN</sequence>
<dbReference type="Gene3D" id="3.40.50.720">
    <property type="entry name" value="NAD(P)-binding Rossmann-like Domain"/>
    <property type="match status" value="1"/>
</dbReference>
<evidence type="ECO:0000256" key="7">
    <source>
        <dbReference type="ARBA" id="ARBA00023098"/>
    </source>
</evidence>
<dbReference type="GO" id="GO:0003857">
    <property type="term" value="F:(3S)-3-hydroxyacyl-CoA dehydrogenase (NAD+) activity"/>
    <property type="evidence" value="ECO:0007669"/>
    <property type="project" value="UniProtKB-EC"/>
</dbReference>
<reference evidence="11" key="1">
    <citation type="journal article" date="2020" name="mSystems">
        <title>Genome- and Community-Level Interaction Insights into Carbon Utilization and Element Cycling Functions of Hydrothermarchaeota in Hydrothermal Sediment.</title>
        <authorList>
            <person name="Zhou Z."/>
            <person name="Liu Y."/>
            <person name="Xu W."/>
            <person name="Pan J."/>
            <person name="Luo Z.H."/>
            <person name="Li M."/>
        </authorList>
    </citation>
    <scope>NUCLEOTIDE SEQUENCE [LARGE SCALE GENOMIC DNA]</scope>
    <source>
        <strain evidence="11">SpSt-289</strain>
    </source>
</reference>
<dbReference type="EMBL" id="DSMG01000084">
    <property type="protein sequence ID" value="HDX31459.1"/>
    <property type="molecule type" value="Genomic_DNA"/>
</dbReference>
<dbReference type="SUPFAM" id="SSF52096">
    <property type="entry name" value="ClpP/crotonase"/>
    <property type="match status" value="1"/>
</dbReference>
<accession>A0A7C1FFI3</accession>
<dbReference type="CDD" id="cd06558">
    <property type="entry name" value="crotonase-like"/>
    <property type="match status" value="1"/>
</dbReference>
<evidence type="ECO:0000256" key="5">
    <source>
        <dbReference type="ARBA" id="ARBA00023002"/>
    </source>
</evidence>
<dbReference type="SUPFAM" id="SSF48179">
    <property type="entry name" value="6-phosphogluconate dehydrogenase C-terminal domain-like"/>
    <property type="match status" value="2"/>
</dbReference>
<evidence type="ECO:0000313" key="11">
    <source>
        <dbReference type="EMBL" id="HDX31459.1"/>
    </source>
</evidence>
<organism evidence="11">
    <name type="scientific">Caldilinea aerophila</name>
    <dbReference type="NCBI Taxonomy" id="133453"/>
    <lineage>
        <taxon>Bacteria</taxon>
        <taxon>Bacillati</taxon>
        <taxon>Chloroflexota</taxon>
        <taxon>Caldilineae</taxon>
        <taxon>Caldilineales</taxon>
        <taxon>Caldilineaceae</taxon>
        <taxon>Caldilinea</taxon>
    </lineage>
</organism>